<dbReference type="Gene3D" id="3.90.180.10">
    <property type="entry name" value="Medium-chain alcohol dehydrogenases, catalytic domain"/>
    <property type="match status" value="1"/>
</dbReference>
<dbReference type="AlphaFoldDB" id="W1YTR2"/>
<dbReference type="InterPro" id="IPR013149">
    <property type="entry name" value="ADH-like_C"/>
</dbReference>
<organism evidence="2">
    <name type="scientific">human gut metagenome</name>
    <dbReference type="NCBI Taxonomy" id="408170"/>
    <lineage>
        <taxon>unclassified sequences</taxon>
        <taxon>metagenomes</taxon>
        <taxon>organismal metagenomes</taxon>
    </lineage>
</organism>
<dbReference type="InterPro" id="IPR051397">
    <property type="entry name" value="Zn-ADH-like_protein"/>
</dbReference>
<dbReference type="SUPFAM" id="SSF51735">
    <property type="entry name" value="NAD(P)-binding Rossmann-fold domains"/>
    <property type="match status" value="1"/>
</dbReference>
<feature type="non-terminal residue" evidence="2">
    <location>
        <position position="1"/>
    </location>
</feature>
<dbReference type="PANTHER" id="PTHR43677">
    <property type="entry name" value="SHORT-CHAIN DEHYDROGENASE/REDUCTASE"/>
    <property type="match status" value="1"/>
</dbReference>
<evidence type="ECO:0000313" key="2">
    <source>
        <dbReference type="EMBL" id="ETJ44579.1"/>
    </source>
</evidence>
<dbReference type="Pfam" id="PF00107">
    <property type="entry name" value="ADH_zinc_N"/>
    <property type="match status" value="1"/>
</dbReference>
<protein>
    <submittedName>
        <fullName evidence="2">Protein YhdH</fullName>
    </submittedName>
</protein>
<reference evidence="2" key="1">
    <citation type="submission" date="2013-12" db="EMBL/GenBank/DDBJ databases">
        <title>A Varibaculum cambriense genome reconstructed from a premature infant gut community with otherwise low bacterial novelty that shifts toward anaerobic metabolism during the third week of life.</title>
        <authorList>
            <person name="Brown C.T."/>
            <person name="Sharon I."/>
            <person name="Thomas B.C."/>
            <person name="Castelle C.J."/>
            <person name="Morowitz M.J."/>
            <person name="Banfield J.F."/>
        </authorList>
    </citation>
    <scope>NUCLEOTIDE SEQUENCE</scope>
</reference>
<dbReference type="GO" id="GO:0043957">
    <property type="term" value="F:acryloyl-CoA reductase (NADPH) activity"/>
    <property type="evidence" value="ECO:0007669"/>
    <property type="project" value="TreeGrafter"/>
</dbReference>
<dbReference type="Gene3D" id="3.40.50.720">
    <property type="entry name" value="NAD(P)-binding Rossmann-like Domain"/>
    <property type="match status" value="1"/>
</dbReference>
<dbReference type="EMBL" id="AZMM01001424">
    <property type="protein sequence ID" value="ETJ44579.1"/>
    <property type="molecule type" value="Genomic_DNA"/>
</dbReference>
<gene>
    <name evidence="2" type="ORF">Q604_UNBC01424G0001</name>
</gene>
<sequence>WIIDLPEDLTLEEAMIYGTAGYTAGLAIERLETEGLTIEKDNVLVRGASGGVGMLSVLMLDKLGYDVVASTGRKDATDKLKTLGAKEVIDRLPEYDGKALGSRTWQAAIDPVGGESLANIINKLDNNGSIAVIGM</sequence>
<dbReference type="PANTHER" id="PTHR43677:SF1">
    <property type="entry name" value="ACRYLYL-COA REDUCTASE ACUI-RELATED"/>
    <property type="match status" value="1"/>
</dbReference>
<name>W1YTR2_9ZZZZ</name>
<feature type="non-terminal residue" evidence="2">
    <location>
        <position position="135"/>
    </location>
</feature>
<accession>W1YTR2</accession>
<evidence type="ECO:0000259" key="1">
    <source>
        <dbReference type="Pfam" id="PF00107"/>
    </source>
</evidence>
<dbReference type="InterPro" id="IPR036291">
    <property type="entry name" value="NAD(P)-bd_dom_sf"/>
</dbReference>
<feature type="domain" description="Alcohol dehydrogenase-like C-terminal" evidence="1">
    <location>
        <begin position="51"/>
        <end position="135"/>
    </location>
</feature>
<proteinExistence type="predicted"/>
<comment type="caution">
    <text evidence="2">The sequence shown here is derived from an EMBL/GenBank/DDBJ whole genome shotgun (WGS) entry which is preliminary data.</text>
</comment>